<dbReference type="InterPro" id="IPR008995">
    <property type="entry name" value="Mo/tungstate-bd_C_term_dom"/>
</dbReference>
<dbReference type="GO" id="GO:0015408">
    <property type="term" value="F:ABC-type ferric iron transporter activity"/>
    <property type="evidence" value="ECO:0007669"/>
    <property type="project" value="InterPro"/>
</dbReference>
<evidence type="ECO:0000256" key="1">
    <source>
        <dbReference type="ARBA" id="ARBA00022448"/>
    </source>
</evidence>
<evidence type="ECO:0000256" key="5">
    <source>
        <dbReference type="ARBA" id="ARBA00022840"/>
    </source>
</evidence>
<name>A0A4Q2SA53_9ACTN</name>
<dbReference type="OrthoDB" id="3180400at2"/>
<keyword evidence="7" id="KW-0406">Ion transport</keyword>
<keyword evidence="8" id="KW-0472">Membrane</keyword>
<dbReference type="AlphaFoldDB" id="A0A4Q2SA53"/>
<evidence type="ECO:0000256" key="7">
    <source>
        <dbReference type="ARBA" id="ARBA00023065"/>
    </source>
</evidence>
<organism evidence="11 12">
    <name type="scientific">Nocardioides ganghwensis</name>
    <dbReference type="NCBI Taxonomy" id="252230"/>
    <lineage>
        <taxon>Bacteria</taxon>
        <taxon>Bacillati</taxon>
        <taxon>Actinomycetota</taxon>
        <taxon>Actinomycetes</taxon>
        <taxon>Propionibacteriales</taxon>
        <taxon>Nocardioidaceae</taxon>
        <taxon>Nocardioides</taxon>
    </lineage>
</organism>
<evidence type="ECO:0000313" key="12">
    <source>
        <dbReference type="Proteomes" id="UP000293291"/>
    </source>
</evidence>
<dbReference type="GO" id="GO:0043190">
    <property type="term" value="C:ATP-binding cassette (ABC) transporter complex"/>
    <property type="evidence" value="ECO:0007669"/>
    <property type="project" value="InterPro"/>
</dbReference>
<keyword evidence="1" id="KW-0813">Transport</keyword>
<dbReference type="InterPro" id="IPR015853">
    <property type="entry name" value="ABC_transpr_FbpC"/>
</dbReference>
<proteinExistence type="predicted"/>
<dbReference type="FunFam" id="3.40.50.300:FF:000425">
    <property type="entry name" value="Probable ABC transporter, ATP-binding subunit"/>
    <property type="match status" value="1"/>
</dbReference>
<dbReference type="SUPFAM" id="SSF52540">
    <property type="entry name" value="P-loop containing nucleoside triphosphate hydrolases"/>
    <property type="match status" value="1"/>
</dbReference>
<dbReference type="Pfam" id="PF00005">
    <property type="entry name" value="ABC_tran"/>
    <property type="match status" value="1"/>
</dbReference>
<dbReference type="Gene3D" id="3.40.50.300">
    <property type="entry name" value="P-loop containing nucleotide triphosphate hydrolases"/>
    <property type="match status" value="1"/>
</dbReference>
<dbReference type="GO" id="GO:0015418">
    <property type="term" value="F:ABC-type quaternary ammonium compound transporting activity"/>
    <property type="evidence" value="ECO:0007669"/>
    <property type="project" value="UniProtKB-EC"/>
</dbReference>
<keyword evidence="4" id="KW-0547">Nucleotide-binding</keyword>
<evidence type="ECO:0000259" key="10">
    <source>
        <dbReference type="PROSITE" id="PS50893"/>
    </source>
</evidence>
<keyword evidence="6" id="KW-0408">Iron</keyword>
<dbReference type="GO" id="GO:0005524">
    <property type="term" value="F:ATP binding"/>
    <property type="evidence" value="ECO:0007669"/>
    <property type="project" value="UniProtKB-KW"/>
</dbReference>
<dbReference type="InterPro" id="IPR003593">
    <property type="entry name" value="AAA+_ATPase"/>
</dbReference>
<dbReference type="InterPro" id="IPR017871">
    <property type="entry name" value="ABC_transporter-like_CS"/>
</dbReference>
<dbReference type="InterPro" id="IPR050093">
    <property type="entry name" value="ABC_SmlMolc_Importer"/>
</dbReference>
<dbReference type="GO" id="GO:0016887">
    <property type="term" value="F:ATP hydrolysis activity"/>
    <property type="evidence" value="ECO:0007669"/>
    <property type="project" value="InterPro"/>
</dbReference>
<dbReference type="SUPFAM" id="SSF50331">
    <property type="entry name" value="MOP-like"/>
    <property type="match status" value="1"/>
</dbReference>
<gene>
    <name evidence="11" type="ORF">EUA07_12045</name>
</gene>
<dbReference type="RefSeq" id="WP_129455416.1">
    <property type="nucleotide sequence ID" value="NZ_JACXYX010000006.1"/>
</dbReference>
<keyword evidence="12" id="KW-1185">Reference proteome</keyword>
<keyword evidence="2" id="KW-1003">Cell membrane</keyword>
<dbReference type="PANTHER" id="PTHR42781:SF4">
    <property type="entry name" value="SPERMIDINE_PUTRESCINE IMPORT ATP-BINDING PROTEIN POTA"/>
    <property type="match status" value="1"/>
</dbReference>
<reference evidence="11 12" key="1">
    <citation type="submission" date="2019-01" db="EMBL/GenBank/DDBJ databases">
        <title>Novel species of Nocardioides.</title>
        <authorList>
            <person name="Liu Q."/>
            <person name="Xin Y.-H."/>
        </authorList>
    </citation>
    <scope>NUCLEOTIDE SEQUENCE [LARGE SCALE GENOMIC DNA]</scope>
    <source>
        <strain evidence="11 12">CGMCC 4.6875</strain>
    </source>
</reference>
<dbReference type="EMBL" id="SDWU01000012">
    <property type="protein sequence ID" value="RYC01115.1"/>
    <property type="molecule type" value="Genomic_DNA"/>
</dbReference>
<evidence type="ECO:0000256" key="3">
    <source>
        <dbReference type="ARBA" id="ARBA00022496"/>
    </source>
</evidence>
<accession>A0A4Q2SA53</accession>
<protein>
    <recommendedName>
        <fullName evidence="9">ABC-type quaternary amine transporter</fullName>
        <ecNumber evidence="9">7.6.2.9</ecNumber>
    </recommendedName>
</protein>
<dbReference type="Proteomes" id="UP000293291">
    <property type="component" value="Unassembled WGS sequence"/>
</dbReference>
<evidence type="ECO:0000256" key="8">
    <source>
        <dbReference type="ARBA" id="ARBA00023136"/>
    </source>
</evidence>
<evidence type="ECO:0000256" key="4">
    <source>
        <dbReference type="ARBA" id="ARBA00022741"/>
    </source>
</evidence>
<dbReference type="CDD" id="cd03259">
    <property type="entry name" value="ABC_Carb_Solutes_like"/>
    <property type="match status" value="1"/>
</dbReference>
<dbReference type="PROSITE" id="PS50893">
    <property type="entry name" value="ABC_TRANSPORTER_2"/>
    <property type="match status" value="1"/>
</dbReference>
<evidence type="ECO:0000256" key="9">
    <source>
        <dbReference type="ARBA" id="ARBA00066388"/>
    </source>
</evidence>
<dbReference type="PROSITE" id="PS00211">
    <property type="entry name" value="ABC_TRANSPORTER_1"/>
    <property type="match status" value="1"/>
</dbReference>
<dbReference type="InterPro" id="IPR027417">
    <property type="entry name" value="P-loop_NTPase"/>
</dbReference>
<keyword evidence="5 11" id="KW-0067">ATP-binding</keyword>
<evidence type="ECO:0000313" key="11">
    <source>
        <dbReference type="EMBL" id="RYC01115.1"/>
    </source>
</evidence>
<sequence>MSSLSITGVTKSFGTGPTATRAVDDVTLHVPHGSFTTVLGPSGCGKTTLLRLIAGFLVPDAGSIAFGDTTVAGDGVRPVPPQARHVGYVPQEGALFPHLDVAANIAFGLPGHARAGREGRERVAEMLDLVELPAHFADRRPDELSGGQQQRVALARSLAPQPAVVLLDEPFSSLDASLRGTTAIAVRRALAATGTTALLVTHDQNEALSLADQVAVMRGGRLVQSAPPAEVYLSPSDPQVAEFVGRAVVLPGTATDARATCALGEVVLSEAATGPVALMIRPEQVYVDLTHAEGVRGSVEEVSYYGHDCAVQVRLDDGTSVLARMAGVRHPVAGDTVHLRVTGLVRAYRPAGAP</sequence>
<comment type="caution">
    <text evidence="11">The sequence shown here is derived from an EMBL/GenBank/DDBJ whole genome shotgun (WGS) entry which is preliminary data.</text>
</comment>
<feature type="domain" description="ABC transporter" evidence="10">
    <location>
        <begin position="4"/>
        <end position="244"/>
    </location>
</feature>
<dbReference type="PANTHER" id="PTHR42781">
    <property type="entry name" value="SPERMIDINE/PUTRESCINE IMPORT ATP-BINDING PROTEIN POTA"/>
    <property type="match status" value="1"/>
</dbReference>
<dbReference type="InterPro" id="IPR013611">
    <property type="entry name" value="Transp-assoc_OB_typ2"/>
</dbReference>
<evidence type="ECO:0000256" key="2">
    <source>
        <dbReference type="ARBA" id="ARBA00022475"/>
    </source>
</evidence>
<dbReference type="SMART" id="SM00382">
    <property type="entry name" value="AAA"/>
    <property type="match status" value="1"/>
</dbReference>
<keyword evidence="3" id="KW-0410">Iron transport</keyword>
<dbReference type="EC" id="7.6.2.9" evidence="9"/>
<evidence type="ECO:0000256" key="6">
    <source>
        <dbReference type="ARBA" id="ARBA00023004"/>
    </source>
</evidence>
<dbReference type="InterPro" id="IPR003439">
    <property type="entry name" value="ABC_transporter-like_ATP-bd"/>
</dbReference>
<dbReference type="Pfam" id="PF08402">
    <property type="entry name" value="TOBE_2"/>
    <property type="match status" value="1"/>
</dbReference>